<feature type="domain" description="Endonuclease/exonuclease/phosphatase" evidence="1">
    <location>
        <begin position="14"/>
        <end position="181"/>
    </location>
</feature>
<dbReference type="PANTHER" id="PTHR33710">
    <property type="entry name" value="BNAC02G09200D PROTEIN"/>
    <property type="match status" value="1"/>
</dbReference>
<sequence>MSTICARWNYESNHDEDEDGRIIIIWKHPAVVKILHKSRQMLTCEVALPNAPPFVYSSVYALNTREERIDLWVDLLRIHQSLSLDNLPWMIGGDFNQILHHSEHSLPHVNSFDASMIEFQDCLTQLQVFDLRFQGPYFTWSNKCPALPIAKKLDRFLINNNSLSAFPNSSAIFMPALISDHSPCLIDLAHSLPTAGTKPFKFFNYLTKHPLFTQVVYEAWSQAGSVATDLKDLYWKQKNIKNDLIQLNSENFSQIQRRVGEANTVFLDAQGHHTARVSWETVTKEKSQGGLGVKDLYTWNRACTLKLIWLLFFQSGSVWVAWFKTEILSGNLSNFWTLKPNRKYSWLTNKLIKMRDVMFTWIKLKIESGRDCRFWTDNWYPEGKICELMTGGRRTRLGIRQDATIASLYDNGHWLLPPARSENQVSILAFLSGLTISTADDFYVWEIDGIVSAKYSTGLVYQKLRGDCTHILWTKAVWIKGGIPKHCFMVWLVVLNRCPTRDRLQSWGLQTDTNCLLCGLHLESRDHLYFDCPYSWELWSTMATRFTLNPLRTWDRSLSQMHTLSGNRFRRRLLLLAWQAIIYWVWAERNSRLHRHTFRSPGVLLRLVDCQIKDRINSFREVNPTTCSQLLQLWFLACDPTIVSA</sequence>
<comment type="caution">
    <text evidence="3">The sequence shown here is derived from an EMBL/GenBank/DDBJ whole genome shotgun (WGS) entry which is preliminary data.</text>
</comment>
<protein>
    <recommendedName>
        <fullName evidence="5">Reverse transcriptase zinc-binding domain-containing protein</fullName>
    </recommendedName>
</protein>
<evidence type="ECO:0000313" key="4">
    <source>
        <dbReference type="Proteomes" id="UP000823674"/>
    </source>
</evidence>
<reference evidence="3 4" key="1">
    <citation type="submission" date="2021-03" db="EMBL/GenBank/DDBJ databases">
        <authorList>
            <person name="King G.J."/>
            <person name="Bancroft I."/>
            <person name="Baten A."/>
            <person name="Bloomfield J."/>
            <person name="Borpatragohain P."/>
            <person name="He Z."/>
            <person name="Irish N."/>
            <person name="Irwin J."/>
            <person name="Liu K."/>
            <person name="Mauleon R.P."/>
            <person name="Moore J."/>
            <person name="Morris R."/>
            <person name="Ostergaard L."/>
            <person name="Wang B."/>
            <person name="Wells R."/>
        </authorList>
    </citation>
    <scope>NUCLEOTIDE SEQUENCE [LARGE SCALE GENOMIC DNA]</scope>
    <source>
        <strain evidence="3">R-o-18</strain>
        <tissue evidence="3">Leaf</tissue>
    </source>
</reference>
<dbReference type="Pfam" id="PF03372">
    <property type="entry name" value="Exo_endo_phos"/>
    <property type="match status" value="1"/>
</dbReference>
<name>A0ABQ7NNS4_BRACM</name>
<dbReference type="InterPro" id="IPR026960">
    <property type="entry name" value="RVT-Znf"/>
</dbReference>
<dbReference type="SUPFAM" id="SSF56219">
    <property type="entry name" value="DNase I-like"/>
    <property type="match status" value="1"/>
</dbReference>
<evidence type="ECO:0008006" key="5">
    <source>
        <dbReference type="Google" id="ProtNLM"/>
    </source>
</evidence>
<feature type="domain" description="Reverse transcriptase zinc-binding" evidence="2">
    <location>
        <begin position="455"/>
        <end position="539"/>
    </location>
</feature>
<accession>A0ABQ7NNS4</accession>
<dbReference type="InterPro" id="IPR005135">
    <property type="entry name" value="Endo/exonuclease/phosphatase"/>
</dbReference>
<proteinExistence type="predicted"/>
<keyword evidence="4" id="KW-1185">Reference proteome</keyword>
<dbReference type="Pfam" id="PF13966">
    <property type="entry name" value="zf-RVT"/>
    <property type="match status" value="1"/>
</dbReference>
<dbReference type="InterPro" id="IPR036691">
    <property type="entry name" value="Endo/exonu/phosph_ase_sf"/>
</dbReference>
<dbReference type="PANTHER" id="PTHR33710:SF77">
    <property type="entry name" value="DNASE I-LIKE SUPERFAMILY PROTEIN"/>
    <property type="match status" value="1"/>
</dbReference>
<evidence type="ECO:0000259" key="2">
    <source>
        <dbReference type="Pfam" id="PF13966"/>
    </source>
</evidence>
<evidence type="ECO:0000313" key="3">
    <source>
        <dbReference type="EMBL" id="KAG5412502.1"/>
    </source>
</evidence>
<evidence type="ECO:0000259" key="1">
    <source>
        <dbReference type="Pfam" id="PF03372"/>
    </source>
</evidence>
<gene>
    <name evidence="3" type="primary">A01g500120.1_BraROA</name>
    <name evidence="3" type="ORF">IGI04_000069</name>
</gene>
<dbReference type="EMBL" id="JADBGQ010000001">
    <property type="protein sequence ID" value="KAG5412502.1"/>
    <property type="molecule type" value="Genomic_DNA"/>
</dbReference>
<dbReference type="Gene3D" id="3.60.10.10">
    <property type="entry name" value="Endonuclease/exonuclease/phosphatase"/>
    <property type="match status" value="1"/>
</dbReference>
<dbReference type="Proteomes" id="UP000823674">
    <property type="component" value="Chromosome A01"/>
</dbReference>
<organism evidence="3 4">
    <name type="scientific">Brassica rapa subsp. trilocularis</name>
    <dbReference type="NCBI Taxonomy" id="1813537"/>
    <lineage>
        <taxon>Eukaryota</taxon>
        <taxon>Viridiplantae</taxon>
        <taxon>Streptophyta</taxon>
        <taxon>Embryophyta</taxon>
        <taxon>Tracheophyta</taxon>
        <taxon>Spermatophyta</taxon>
        <taxon>Magnoliopsida</taxon>
        <taxon>eudicotyledons</taxon>
        <taxon>Gunneridae</taxon>
        <taxon>Pentapetalae</taxon>
        <taxon>rosids</taxon>
        <taxon>malvids</taxon>
        <taxon>Brassicales</taxon>
        <taxon>Brassicaceae</taxon>
        <taxon>Brassiceae</taxon>
        <taxon>Brassica</taxon>
    </lineage>
</organism>